<dbReference type="EMBL" id="AMZH03021427">
    <property type="protein sequence ID" value="RRT38208.1"/>
    <property type="molecule type" value="Genomic_DNA"/>
</dbReference>
<reference evidence="1 2" key="1">
    <citation type="journal article" date="2014" name="Agronomy (Basel)">
        <title>A Draft Genome Sequence for Ensete ventricosum, the Drought-Tolerant Tree Against Hunger.</title>
        <authorList>
            <person name="Harrison J."/>
            <person name="Moore K.A."/>
            <person name="Paszkiewicz K."/>
            <person name="Jones T."/>
            <person name="Grant M."/>
            <person name="Ambacheew D."/>
            <person name="Muzemil S."/>
            <person name="Studholme D.J."/>
        </authorList>
    </citation>
    <scope>NUCLEOTIDE SEQUENCE [LARGE SCALE GENOMIC DNA]</scope>
</reference>
<evidence type="ECO:0000313" key="1">
    <source>
        <dbReference type="EMBL" id="RRT38208.1"/>
    </source>
</evidence>
<organism evidence="1 2">
    <name type="scientific">Ensete ventricosum</name>
    <name type="common">Abyssinian banana</name>
    <name type="synonym">Musa ensete</name>
    <dbReference type="NCBI Taxonomy" id="4639"/>
    <lineage>
        <taxon>Eukaryota</taxon>
        <taxon>Viridiplantae</taxon>
        <taxon>Streptophyta</taxon>
        <taxon>Embryophyta</taxon>
        <taxon>Tracheophyta</taxon>
        <taxon>Spermatophyta</taxon>
        <taxon>Magnoliopsida</taxon>
        <taxon>Liliopsida</taxon>
        <taxon>Zingiberales</taxon>
        <taxon>Musaceae</taxon>
        <taxon>Ensete</taxon>
    </lineage>
</organism>
<accession>A0A426XFE7</accession>
<comment type="caution">
    <text evidence="1">The sequence shown here is derived from an EMBL/GenBank/DDBJ whole genome shotgun (WGS) entry which is preliminary data.</text>
</comment>
<name>A0A426XFE7_ENSVE</name>
<evidence type="ECO:0000313" key="2">
    <source>
        <dbReference type="Proteomes" id="UP000287651"/>
    </source>
</evidence>
<gene>
    <name evidence="1" type="ORF">B296_00046570</name>
</gene>
<dbReference type="Proteomes" id="UP000287651">
    <property type="component" value="Unassembled WGS sequence"/>
</dbReference>
<sequence>MKHGAEARSFPLTKVKDMNSCRGKIVPWVLYSDGADSSCMVPKTKGASKHMHLVLEMHLMKKLSKECNIGRYVSICQLIDLRTARYRAVSSIGAVSAYYHRNRLKKREKKKREKKNLDRPLPALFVACGRRIARAILPAYAIRCLRAKTCPCD</sequence>
<proteinExistence type="predicted"/>
<protein>
    <submittedName>
        <fullName evidence="1">Uncharacterized protein</fullName>
    </submittedName>
</protein>
<dbReference type="AlphaFoldDB" id="A0A426XFE7"/>